<evidence type="ECO:0000313" key="2">
    <source>
        <dbReference type="Proteomes" id="UP000577707"/>
    </source>
</evidence>
<gene>
    <name evidence="1" type="ORF">FHS12_003814</name>
</gene>
<protein>
    <submittedName>
        <fullName evidence="1">Uncharacterized protein</fullName>
    </submittedName>
</protein>
<organism evidence="1 2">
    <name type="scientific">Nocardioides albus</name>
    <dbReference type="NCBI Taxonomy" id="1841"/>
    <lineage>
        <taxon>Bacteria</taxon>
        <taxon>Bacillati</taxon>
        <taxon>Actinomycetota</taxon>
        <taxon>Actinomycetes</taxon>
        <taxon>Propionibacteriales</taxon>
        <taxon>Nocardioidaceae</taxon>
        <taxon>Nocardioides</taxon>
    </lineage>
</organism>
<comment type="caution">
    <text evidence="1">The sequence shown here is derived from an EMBL/GenBank/DDBJ whole genome shotgun (WGS) entry which is preliminary data.</text>
</comment>
<proteinExistence type="predicted"/>
<name>A0A7W5FA83_9ACTN</name>
<dbReference type="AlphaFoldDB" id="A0A7W5FA83"/>
<sequence length="109" mass="12236">MTDPREQNDWTIDVPWHDFRVEVQGDGVGSAAKSPATGHRLIVEPDGVVAVRDLGGVLVRMESGELTCFMEGAPGVLRWRQGDEHLVDGRCWWRNDSTLPAVIRVERDR</sequence>
<keyword evidence="2" id="KW-1185">Reference proteome</keyword>
<dbReference type="EMBL" id="JACHXG010000008">
    <property type="protein sequence ID" value="MBB3090852.1"/>
    <property type="molecule type" value="Genomic_DNA"/>
</dbReference>
<dbReference type="RefSeq" id="WP_183548283.1">
    <property type="nucleotide sequence ID" value="NZ_BMQT01000010.1"/>
</dbReference>
<reference evidence="1 2" key="1">
    <citation type="submission" date="2020-08" db="EMBL/GenBank/DDBJ databases">
        <title>Genomic Encyclopedia of Type Strains, Phase III (KMG-III): the genomes of soil and plant-associated and newly described type strains.</title>
        <authorList>
            <person name="Whitman W."/>
        </authorList>
    </citation>
    <scope>NUCLEOTIDE SEQUENCE [LARGE SCALE GENOMIC DNA]</scope>
    <source>
        <strain evidence="1 2">CECT 3302</strain>
    </source>
</reference>
<accession>A0A7W5FA83</accession>
<evidence type="ECO:0000313" key="1">
    <source>
        <dbReference type="EMBL" id="MBB3090852.1"/>
    </source>
</evidence>
<dbReference type="Proteomes" id="UP000577707">
    <property type="component" value="Unassembled WGS sequence"/>
</dbReference>